<feature type="domain" description="Glycosyltransferase subfamily 4-like N-terminal" evidence="2">
    <location>
        <begin position="13"/>
        <end position="169"/>
    </location>
</feature>
<dbReference type="PANTHER" id="PTHR12526">
    <property type="entry name" value="GLYCOSYLTRANSFERASE"/>
    <property type="match status" value="1"/>
</dbReference>
<comment type="caution">
    <text evidence="3">The sequence shown here is derived from an EMBL/GenBank/DDBJ whole genome shotgun (WGS) entry which is preliminary data.</text>
</comment>
<dbReference type="InterPro" id="IPR001296">
    <property type="entry name" value="Glyco_trans_1"/>
</dbReference>
<accession>A0ABT7PDI2</accession>
<feature type="domain" description="Glycosyl transferase family 1" evidence="1">
    <location>
        <begin position="178"/>
        <end position="343"/>
    </location>
</feature>
<reference evidence="3 4" key="1">
    <citation type="submission" date="2023-06" db="EMBL/GenBank/DDBJ databases">
        <title>Roseiconus lacunae JC819 isolated from Gulf of Mannar region, Tamil Nadu.</title>
        <authorList>
            <person name="Pk S."/>
            <person name="Ch S."/>
            <person name="Ch V.R."/>
        </authorList>
    </citation>
    <scope>NUCLEOTIDE SEQUENCE [LARGE SCALE GENOMIC DNA]</scope>
    <source>
        <strain evidence="3 4">JC819</strain>
    </source>
</reference>
<dbReference type="EC" id="2.4.-.-" evidence="3"/>
<keyword evidence="4" id="KW-1185">Reference proteome</keyword>
<organism evidence="3 4">
    <name type="scientific">Roseiconus lacunae</name>
    <dbReference type="NCBI Taxonomy" id="2605694"/>
    <lineage>
        <taxon>Bacteria</taxon>
        <taxon>Pseudomonadati</taxon>
        <taxon>Planctomycetota</taxon>
        <taxon>Planctomycetia</taxon>
        <taxon>Pirellulales</taxon>
        <taxon>Pirellulaceae</taxon>
        <taxon>Roseiconus</taxon>
    </lineage>
</organism>
<dbReference type="GO" id="GO:0016757">
    <property type="term" value="F:glycosyltransferase activity"/>
    <property type="evidence" value="ECO:0007669"/>
    <property type="project" value="UniProtKB-KW"/>
</dbReference>
<dbReference type="InterPro" id="IPR028098">
    <property type="entry name" value="Glyco_trans_4-like_N"/>
</dbReference>
<evidence type="ECO:0000259" key="1">
    <source>
        <dbReference type="Pfam" id="PF00534"/>
    </source>
</evidence>
<dbReference type="Pfam" id="PF13439">
    <property type="entry name" value="Glyco_transf_4"/>
    <property type="match status" value="1"/>
</dbReference>
<evidence type="ECO:0000313" key="3">
    <source>
        <dbReference type="EMBL" id="MDM4014557.1"/>
    </source>
</evidence>
<keyword evidence="3" id="KW-0328">Glycosyltransferase</keyword>
<proteinExistence type="predicted"/>
<sequence length="368" mass="40848">MKITFLLSNPGLGGIERRLSWVVPELNALGHDANILNLRSHSNAAPLWEQSGVPVHSIPHEGVNRWLVAPRLYKTLRKRRPDVIHIYGLRANLVGRVTAKLACDASIISGQVSTDDWRKWYHVSLDRMTSPCVDRYMTNADAVSRAFARREKIPDEKLVTIYNGIDVNRYCCDGGARTAAREALNLTGNDVIFMMIANVRPAKNHAMLLDAVARLRSITSGFKVVLVGKDFTGSFEDEIRSRNLDDSVQYVGYQSDAGRLWPAADVAVLTSRWEGFPFSLLEAMASGLPVIATDVGGVSELIADQKSGFVIPPDAPDSLCESMRLLVESPDKRSLMGRRGRERAKTEFGLSTMLDRLVHLYQSVTEAR</sequence>
<dbReference type="RefSeq" id="WP_289162262.1">
    <property type="nucleotide sequence ID" value="NZ_JASZZN010000002.1"/>
</dbReference>
<evidence type="ECO:0000313" key="4">
    <source>
        <dbReference type="Proteomes" id="UP001239462"/>
    </source>
</evidence>
<dbReference type="Pfam" id="PF00534">
    <property type="entry name" value="Glycos_transf_1"/>
    <property type="match status" value="1"/>
</dbReference>
<name>A0ABT7PDI2_9BACT</name>
<keyword evidence="3" id="KW-0808">Transferase</keyword>
<dbReference type="EMBL" id="JASZZN010000002">
    <property type="protein sequence ID" value="MDM4014557.1"/>
    <property type="molecule type" value="Genomic_DNA"/>
</dbReference>
<protein>
    <submittedName>
        <fullName evidence="3">Glycosyltransferase</fullName>
        <ecNumber evidence="3">2.4.-.-</ecNumber>
    </submittedName>
</protein>
<gene>
    <name evidence="3" type="ORF">QTN89_03875</name>
</gene>
<dbReference type="Gene3D" id="3.40.50.2000">
    <property type="entry name" value="Glycogen Phosphorylase B"/>
    <property type="match status" value="2"/>
</dbReference>
<dbReference type="SUPFAM" id="SSF53756">
    <property type="entry name" value="UDP-Glycosyltransferase/glycogen phosphorylase"/>
    <property type="match status" value="1"/>
</dbReference>
<dbReference type="Proteomes" id="UP001239462">
    <property type="component" value="Unassembled WGS sequence"/>
</dbReference>
<evidence type="ECO:0000259" key="2">
    <source>
        <dbReference type="Pfam" id="PF13439"/>
    </source>
</evidence>